<dbReference type="GO" id="GO:0016491">
    <property type="term" value="F:oxidoreductase activity"/>
    <property type="evidence" value="ECO:0007669"/>
    <property type="project" value="InterPro"/>
</dbReference>
<name>A0A927R9P3_9ACTN</name>
<dbReference type="Proteomes" id="UP000638648">
    <property type="component" value="Unassembled WGS sequence"/>
</dbReference>
<dbReference type="GO" id="GO:0070967">
    <property type="term" value="F:coenzyme F420 binding"/>
    <property type="evidence" value="ECO:0007669"/>
    <property type="project" value="TreeGrafter"/>
</dbReference>
<evidence type="ECO:0000313" key="4">
    <source>
        <dbReference type="Proteomes" id="UP000638648"/>
    </source>
</evidence>
<sequence>MSESNNFNDKVIAEFRANEGKVGGPFEGKPLLLLQTTGAKSGQQRISPLVYLADGDHIVLFGSNAGRPRHSAWYHNILANPSVTIEIGTDKYDATASVVTGEERERLWKAQVAVAPYFADYQAKTDREIPVIILERTG</sequence>
<dbReference type="Gene3D" id="2.30.110.10">
    <property type="entry name" value="Electron Transport, Fmn-binding Protein, Chain A"/>
    <property type="match status" value="1"/>
</dbReference>
<dbReference type="AlphaFoldDB" id="A0A927R9P3"/>
<organism evidence="3 4">
    <name type="scientific">Actinopolymorpha pittospori</name>
    <dbReference type="NCBI Taxonomy" id="648752"/>
    <lineage>
        <taxon>Bacteria</taxon>
        <taxon>Bacillati</taxon>
        <taxon>Actinomycetota</taxon>
        <taxon>Actinomycetes</taxon>
        <taxon>Propionibacteriales</taxon>
        <taxon>Actinopolymorphaceae</taxon>
        <taxon>Actinopolymorpha</taxon>
    </lineage>
</organism>
<dbReference type="InterPro" id="IPR004378">
    <property type="entry name" value="F420H2_quin_Rdtase"/>
</dbReference>
<evidence type="ECO:0000256" key="1">
    <source>
        <dbReference type="ARBA" id="ARBA00008710"/>
    </source>
</evidence>
<dbReference type="Pfam" id="PF04075">
    <property type="entry name" value="F420H2_quin_red"/>
    <property type="match status" value="1"/>
</dbReference>
<evidence type="ECO:0000313" key="3">
    <source>
        <dbReference type="EMBL" id="MBE1606709.1"/>
    </source>
</evidence>
<protein>
    <submittedName>
        <fullName evidence="3">Deazaflavin-dependent oxidoreductase (Nitroreductase family)</fullName>
    </submittedName>
</protein>
<comment type="similarity">
    <text evidence="1">Belongs to the F420H(2)-dependent quinone reductase family.</text>
</comment>
<keyword evidence="4" id="KW-1185">Reference proteome</keyword>
<dbReference type="RefSeq" id="WP_337917735.1">
    <property type="nucleotide sequence ID" value="NZ_BAABJL010000109.1"/>
</dbReference>
<dbReference type="PANTHER" id="PTHR39428:SF1">
    <property type="entry name" value="F420H(2)-DEPENDENT QUINONE REDUCTASE RV1261C"/>
    <property type="match status" value="1"/>
</dbReference>
<comment type="caution">
    <text evidence="3">The sequence shown here is derived from an EMBL/GenBank/DDBJ whole genome shotgun (WGS) entry which is preliminary data.</text>
</comment>
<gene>
    <name evidence="3" type="ORF">HEB94_003557</name>
</gene>
<evidence type="ECO:0000256" key="2">
    <source>
        <dbReference type="ARBA" id="ARBA00049106"/>
    </source>
</evidence>
<accession>A0A927R9P3</accession>
<proteinExistence type="inferred from homology"/>
<dbReference type="PANTHER" id="PTHR39428">
    <property type="entry name" value="F420H(2)-DEPENDENT QUINONE REDUCTASE RV1261C"/>
    <property type="match status" value="1"/>
</dbReference>
<comment type="catalytic activity">
    <reaction evidence="2">
        <text>oxidized coenzyme F420-(gamma-L-Glu)(n) + a quinol + H(+) = reduced coenzyme F420-(gamma-L-Glu)(n) + a quinone</text>
        <dbReference type="Rhea" id="RHEA:39663"/>
        <dbReference type="Rhea" id="RHEA-COMP:12939"/>
        <dbReference type="Rhea" id="RHEA-COMP:14378"/>
        <dbReference type="ChEBI" id="CHEBI:15378"/>
        <dbReference type="ChEBI" id="CHEBI:24646"/>
        <dbReference type="ChEBI" id="CHEBI:132124"/>
        <dbReference type="ChEBI" id="CHEBI:133980"/>
        <dbReference type="ChEBI" id="CHEBI:139511"/>
    </reaction>
</comment>
<dbReference type="NCBIfam" id="TIGR00026">
    <property type="entry name" value="hi_GC_TIGR00026"/>
    <property type="match status" value="1"/>
</dbReference>
<dbReference type="SUPFAM" id="SSF50475">
    <property type="entry name" value="FMN-binding split barrel"/>
    <property type="match status" value="1"/>
</dbReference>
<dbReference type="EMBL" id="JADBEM010000001">
    <property type="protein sequence ID" value="MBE1606709.1"/>
    <property type="molecule type" value="Genomic_DNA"/>
</dbReference>
<dbReference type="InterPro" id="IPR012349">
    <property type="entry name" value="Split_barrel_FMN-bd"/>
</dbReference>
<dbReference type="GO" id="GO:0005886">
    <property type="term" value="C:plasma membrane"/>
    <property type="evidence" value="ECO:0007669"/>
    <property type="project" value="TreeGrafter"/>
</dbReference>
<reference evidence="3" key="1">
    <citation type="submission" date="2020-10" db="EMBL/GenBank/DDBJ databases">
        <title>Sequencing the genomes of 1000 actinobacteria strains.</title>
        <authorList>
            <person name="Klenk H.-P."/>
        </authorList>
    </citation>
    <scope>NUCLEOTIDE SEQUENCE</scope>
    <source>
        <strain evidence="3">DSM 45354</strain>
    </source>
</reference>